<dbReference type="InterPro" id="IPR038527">
    <property type="entry name" value="HupH_C_sf"/>
</dbReference>
<evidence type="ECO:0000259" key="2">
    <source>
        <dbReference type="Pfam" id="PF04809"/>
    </source>
</evidence>
<reference evidence="3" key="1">
    <citation type="submission" date="2020-01" db="EMBL/GenBank/DDBJ databases">
        <authorList>
            <person name="Meier V. D."/>
            <person name="Meier V D."/>
        </authorList>
    </citation>
    <scope>NUCLEOTIDE SEQUENCE</scope>
    <source>
        <strain evidence="3">HLG_WM_MAG_07</strain>
    </source>
</reference>
<protein>
    <recommendedName>
        <fullName evidence="2">HupH hydrogenase expression protein C-terminal domain-containing protein</fullName>
    </recommendedName>
</protein>
<proteinExistence type="inferred from homology"/>
<dbReference type="Gene3D" id="3.30.1370.140">
    <property type="entry name" value="HupH hydrogenase expression protein, C-terminal domain"/>
    <property type="match status" value="1"/>
</dbReference>
<name>A0A6S6TYJ7_9GAMM</name>
<dbReference type="InterPro" id="IPR006894">
    <property type="entry name" value="HupH_Hydgase_express_prot_C"/>
</dbReference>
<feature type="domain" description="HupH hydrogenase expression protein C-terminal" evidence="2">
    <location>
        <begin position="16"/>
        <end position="125"/>
    </location>
</feature>
<sequence>MSNVNTCASLDTGNDILILHEIRHALRKLLDDGESTIIDLRAIPMAPGEEARIEAMLGQGELSATLNALGKSTINETAFSGAWLITHYNTEDEILGKFIEISKLPSILASQHEDIEVALEQLTHQLLV</sequence>
<organism evidence="3">
    <name type="scientific">uncultured Thiotrichaceae bacterium</name>
    <dbReference type="NCBI Taxonomy" id="298394"/>
    <lineage>
        <taxon>Bacteria</taxon>
        <taxon>Pseudomonadati</taxon>
        <taxon>Pseudomonadota</taxon>
        <taxon>Gammaproteobacteria</taxon>
        <taxon>Thiotrichales</taxon>
        <taxon>Thiotrichaceae</taxon>
        <taxon>environmental samples</taxon>
    </lineage>
</organism>
<gene>
    <name evidence="3" type="ORF">HELGO_WM8424</name>
</gene>
<dbReference type="EMBL" id="CACVAY010000140">
    <property type="protein sequence ID" value="CAA6827575.1"/>
    <property type="molecule type" value="Genomic_DNA"/>
</dbReference>
<dbReference type="AlphaFoldDB" id="A0A6S6TYJ7"/>
<accession>A0A6S6TYJ7</accession>
<dbReference type="Pfam" id="PF04809">
    <property type="entry name" value="HupH_C"/>
    <property type="match status" value="1"/>
</dbReference>
<evidence type="ECO:0000256" key="1">
    <source>
        <dbReference type="ARBA" id="ARBA00010832"/>
    </source>
</evidence>
<evidence type="ECO:0000313" key="3">
    <source>
        <dbReference type="EMBL" id="CAA6827575.1"/>
    </source>
</evidence>
<comment type="similarity">
    <text evidence="1">Belongs to the HupH/HyaF family.</text>
</comment>